<dbReference type="Proteomes" id="UP000053447">
    <property type="component" value="Unassembled WGS sequence"/>
</dbReference>
<keyword evidence="9" id="KW-1185">Reference proteome</keyword>
<dbReference type="PROSITE" id="PS00101">
    <property type="entry name" value="HEXAPEP_TRANSFERASES"/>
    <property type="match status" value="1"/>
</dbReference>
<evidence type="ECO:0000256" key="3">
    <source>
        <dbReference type="ARBA" id="ARBA00012387"/>
    </source>
</evidence>
<organism evidence="8 9">
    <name type="scientific">Pneumocystis jirovecii (strain RU7)</name>
    <name type="common">Human pneumocystis pneumonia agent</name>
    <dbReference type="NCBI Taxonomy" id="1408657"/>
    <lineage>
        <taxon>Eukaryota</taxon>
        <taxon>Fungi</taxon>
        <taxon>Dikarya</taxon>
        <taxon>Ascomycota</taxon>
        <taxon>Taphrinomycotina</taxon>
        <taxon>Pneumocystomycetes</taxon>
        <taxon>Pneumocystaceae</taxon>
        <taxon>Pneumocystis</taxon>
    </lineage>
</organism>
<proteinExistence type="inferred from homology"/>
<sequence>MSAVAIILVGGPSSGTRFRPLSLDIPKPLFPIAGKPMIWHHLIALSKVEVVRDVLLIGFYDESVFSSFLKDAKDRFLNFSIKYLREYQSLGTAGGLYLFRDVILRHSPKMIFVLHSDLCCSFPLKNMLKMHLEKNAIGTILGTKVSPDVTNNFGCIVWDSSTGEVIHYVEKPETHISSTINCGVYIFDGSIFDQIKESIRLRNEQNKEISNSFFHPDERLRLEQDILAPLSQTKKLFVYETNDFWRQIKTAGSSVPANALYLQRAQENGDKELFSKDDGPEIVQPVYIDSSASVDFSAKLGPNVSIGPKVKICSGVRISNAIILDGTEIKDNACILHSIISRGCRVGQWARVEGTPTLPMQHNTTILRNGVKVQAITVVANDVTIHDEVRVQNCIVLPHKEIKKGVVGEVKFLVLLEWLR</sequence>
<dbReference type="VEuPathDB" id="FungiDB:T551_01096"/>
<evidence type="ECO:0000313" key="9">
    <source>
        <dbReference type="Proteomes" id="UP000053447"/>
    </source>
</evidence>
<comment type="similarity">
    <text evidence="2">Belongs to the transferase hexapeptide repeat family.</text>
</comment>
<comment type="caution">
    <text evidence="8">The sequence shown here is derived from an EMBL/GenBank/DDBJ whole genome shotgun (WGS) entry which is preliminary data.</text>
</comment>
<evidence type="ECO:0000259" key="7">
    <source>
        <dbReference type="Pfam" id="PF25087"/>
    </source>
</evidence>
<dbReference type="OrthoDB" id="285674at2759"/>
<dbReference type="InterPro" id="IPR005835">
    <property type="entry name" value="NTP_transferase_dom"/>
</dbReference>
<dbReference type="Pfam" id="PF25087">
    <property type="entry name" value="GMPPB_C"/>
    <property type="match status" value="1"/>
</dbReference>
<dbReference type="GeneID" id="28939614"/>
<dbReference type="EC" id="2.7.7.13" evidence="3"/>
<dbReference type="InterPro" id="IPR018357">
    <property type="entry name" value="Hexapep_transf_CS"/>
</dbReference>
<reference evidence="9" key="1">
    <citation type="journal article" date="2016" name="Nat. Commun.">
        <title>Genome analysis of three Pneumocystis species reveals adaptation mechanisms to life exclusively in mammalian hosts.</title>
        <authorList>
            <person name="Ma L."/>
            <person name="Chen Z."/>
            <person name="Huang D.W."/>
            <person name="Kutty G."/>
            <person name="Ishihara M."/>
            <person name="Wang H."/>
            <person name="Abouelleil A."/>
            <person name="Bishop L."/>
            <person name="Davey E."/>
            <person name="Deng R."/>
            <person name="Deng X."/>
            <person name="Fan L."/>
            <person name="Fantoni G."/>
            <person name="Fitzgerald M."/>
            <person name="Gogineni E."/>
            <person name="Goldberg J.M."/>
            <person name="Handley G."/>
            <person name="Hu X."/>
            <person name="Huber C."/>
            <person name="Jiao X."/>
            <person name="Jones K."/>
            <person name="Levin J.Z."/>
            <person name="Liu Y."/>
            <person name="Macdonald P."/>
            <person name="Melnikov A."/>
            <person name="Raley C."/>
            <person name="Sassi M."/>
            <person name="Sherman B.T."/>
            <person name="Song X."/>
            <person name="Sykes S."/>
            <person name="Tran B."/>
            <person name="Walsh L."/>
            <person name="Xia Y."/>
            <person name="Yang J."/>
            <person name="Young S."/>
            <person name="Zeng Q."/>
            <person name="Zheng X."/>
            <person name="Stephens R."/>
            <person name="Nusbaum C."/>
            <person name="Birren B.W."/>
            <person name="Azadi P."/>
            <person name="Lempicki R.A."/>
            <person name="Cuomo C.A."/>
            <person name="Kovacs J.A."/>
        </authorList>
    </citation>
    <scope>NUCLEOTIDE SEQUENCE [LARGE SCALE GENOMIC DNA]</scope>
    <source>
        <strain evidence="9">RU7</strain>
    </source>
</reference>
<comment type="pathway">
    <text evidence="1">Nucleotide-sugar biosynthesis; GDP-alpha-D-mannose biosynthesis; GDP-alpha-D-mannose from alpha-D-mannose 1-phosphate (GTP route): step 1/1.</text>
</comment>
<dbReference type="STRING" id="1408657.A0A0W4ZTX9"/>
<dbReference type="SUPFAM" id="SSF53448">
    <property type="entry name" value="Nucleotide-diphospho-sugar transferases"/>
    <property type="match status" value="1"/>
</dbReference>
<evidence type="ECO:0000259" key="6">
    <source>
        <dbReference type="Pfam" id="PF00483"/>
    </source>
</evidence>
<evidence type="ECO:0000313" key="8">
    <source>
        <dbReference type="EMBL" id="KTW31835.1"/>
    </source>
</evidence>
<dbReference type="SUPFAM" id="SSF51161">
    <property type="entry name" value="Trimeric LpxA-like enzymes"/>
    <property type="match status" value="1"/>
</dbReference>
<protein>
    <recommendedName>
        <fullName evidence="3">mannose-1-phosphate guanylyltransferase</fullName>
        <ecNumber evidence="3">2.7.7.13</ecNumber>
    </recommendedName>
</protein>
<comment type="catalytic activity">
    <reaction evidence="5">
        <text>alpha-D-mannose 1-phosphate + GTP + H(+) = GDP-alpha-D-mannose + diphosphate</text>
        <dbReference type="Rhea" id="RHEA:15229"/>
        <dbReference type="ChEBI" id="CHEBI:15378"/>
        <dbReference type="ChEBI" id="CHEBI:33019"/>
        <dbReference type="ChEBI" id="CHEBI:37565"/>
        <dbReference type="ChEBI" id="CHEBI:57527"/>
        <dbReference type="ChEBI" id="CHEBI:58409"/>
        <dbReference type="EC" id="2.7.7.13"/>
    </reaction>
</comment>
<dbReference type="InterPro" id="IPR050486">
    <property type="entry name" value="Mannose-1P_guanyltransferase"/>
</dbReference>
<dbReference type="InterPro" id="IPR029044">
    <property type="entry name" value="Nucleotide-diphossugar_trans"/>
</dbReference>
<feature type="domain" description="Nucleotidyl transferase" evidence="6">
    <location>
        <begin position="5"/>
        <end position="212"/>
    </location>
</feature>
<dbReference type="PANTHER" id="PTHR22572">
    <property type="entry name" value="SUGAR-1-PHOSPHATE GUANYL TRANSFERASE"/>
    <property type="match status" value="1"/>
</dbReference>
<evidence type="ECO:0000256" key="5">
    <source>
        <dbReference type="ARBA" id="ARBA00047343"/>
    </source>
</evidence>
<dbReference type="RefSeq" id="XP_018230527.1">
    <property type="nucleotide sequence ID" value="XM_018373359.1"/>
</dbReference>
<gene>
    <name evidence="8" type="ORF">T551_01096</name>
</gene>
<dbReference type="EMBL" id="LFWA01000004">
    <property type="protein sequence ID" value="KTW31835.1"/>
    <property type="molecule type" value="Genomic_DNA"/>
</dbReference>
<dbReference type="AlphaFoldDB" id="A0A0W4ZTX9"/>
<dbReference type="GO" id="GO:0004475">
    <property type="term" value="F:mannose-1-phosphate guanylyltransferase (GTP) activity"/>
    <property type="evidence" value="ECO:0007669"/>
    <property type="project" value="UniProtKB-EC"/>
</dbReference>
<keyword evidence="4" id="KW-0808">Transferase</keyword>
<dbReference type="InterPro" id="IPR056729">
    <property type="entry name" value="GMPPB_C"/>
</dbReference>
<evidence type="ECO:0000256" key="1">
    <source>
        <dbReference type="ARBA" id="ARBA00004823"/>
    </source>
</evidence>
<dbReference type="InterPro" id="IPR011004">
    <property type="entry name" value="Trimer_LpxA-like_sf"/>
</dbReference>
<dbReference type="CDD" id="cd06428">
    <property type="entry name" value="M1P_guanylylT_A_like_N"/>
    <property type="match status" value="1"/>
</dbReference>
<dbReference type="eggNOG" id="KOG1460">
    <property type="taxonomic scope" value="Eukaryota"/>
</dbReference>
<name>A0A0W4ZTX9_PNEJ7</name>
<evidence type="ECO:0000256" key="2">
    <source>
        <dbReference type="ARBA" id="ARBA00007274"/>
    </source>
</evidence>
<dbReference type="Gene3D" id="2.160.10.10">
    <property type="entry name" value="Hexapeptide repeat proteins"/>
    <property type="match status" value="1"/>
</dbReference>
<evidence type="ECO:0000256" key="4">
    <source>
        <dbReference type="ARBA" id="ARBA00022679"/>
    </source>
</evidence>
<dbReference type="Pfam" id="PF00483">
    <property type="entry name" value="NTP_transferase"/>
    <property type="match status" value="1"/>
</dbReference>
<accession>A0A0W4ZTX9</accession>
<dbReference type="Gene3D" id="3.90.550.10">
    <property type="entry name" value="Spore Coat Polysaccharide Biosynthesis Protein SpsA, Chain A"/>
    <property type="match status" value="1"/>
</dbReference>
<feature type="domain" description="Mannose-1-phosphate guanyltransferase C-terminal" evidence="7">
    <location>
        <begin position="282"/>
        <end position="406"/>
    </location>
</feature>
<dbReference type="GO" id="GO:0005525">
    <property type="term" value="F:GTP binding"/>
    <property type="evidence" value="ECO:0007669"/>
    <property type="project" value="UniProtKB-KW"/>
</dbReference>